<gene>
    <name evidence="9" type="ORF">BJ322DRAFT_1146834</name>
</gene>
<feature type="compositionally biased region" description="Polar residues" evidence="6">
    <location>
        <begin position="316"/>
        <end position="328"/>
    </location>
</feature>
<dbReference type="InterPro" id="IPR018247">
    <property type="entry name" value="EF_Hand_1_Ca_BS"/>
</dbReference>
<dbReference type="InterPro" id="IPR011992">
    <property type="entry name" value="EF-hand-dom_pair"/>
</dbReference>
<evidence type="ECO:0000313" key="9">
    <source>
        <dbReference type="EMBL" id="KAF9779194.1"/>
    </source>
</evidence>
<dbReference type="AlphaFoldDB" id="A0A9P6H536"/>
<feature type="transmembrane region" description="Helical" evidence="7">
    <location>
        <begin position="148"/>
        <end position="181"/>
    </location>
</feature>
<dbReference type="PANTHER" id="PTHR31323">
    <property type="entry name" value="MECHANOSENSITIVE ION CHANNEL PROTEIN MSY2"/>
    <property type="match status" value="1"/>
</dbReference>
<keyword evidence="3" id="KW-0106">Calcium</keyword>
<feature type="domain" description="EF-hand" evidence="8">
    <location>
        <begin position="410"/>
        <end position="445"/>
    </location>
</feature>
<dbReference type="Proteomes" id="UP000736335">
    <property type="component" value="Unassembled WGS sequence"/>
</dbReference>
<feature type="transmembrane region" description="Helical" evidence="7">
    <location>
        <begin position="465"/>
        <end position="483"/>
    </location>
</feature>
<dbReference type="SUPFAM" id="SSF50182">
    <property type="entry name" value="Sm-like ribonucleoproteins"/>
    <property type="match status" value="1"/>
</dbReference>
<evidence type="ECO:0000256" key="4">
    <source>
        <dbReference type="ARBA" id="ARBA00022989"/>
    </source>
</evidence>
<dbReference type="InterPro" id="IPR002048">
    <property type="entry name" value="EF_hand_dom"/>
</dbReference>
<dbReference type="PANTHER" id="PTHR31323:SF11">
    <property type="entry name" value="EF-HAND DOMAIN-CONTAINING PROTEIN"/>
    <property type="match status" value="1"/>
</dbReference>
<evidence type="ECO:0000256" key="3">
    <source>
        <dbReference type="ARBA" id="ARBA00022837"/>
    </source>
</evidence>
<dbReference type="OrthoDB" id="544685at2759"/>
<dbReference type="GO" id="GO:0005509">
    <property type="term" value="F:calcium ion binding"/>
    <property type="evidence" value="ECO:0007669"/>
    <property type="project" value="InterPro"/>
</dbReference>
<sequence length="725" mass="81207">MPRTKEPLETVALSEVHFREKHELGTGQEDDHGNDTLVNRGTKQVDDVTTERRKKGDDDSGSDSSLTGTSDEFDWDEEDDAPSAQVRNDQYVVKAKRGRAAYLAFMKLARPLRVTLLGILGGGVLIAPLLVVHFVFSSNPAKKHVFAWSIWLTIIWVAGCTTYVAVDAFGWVILGLVSLFGGKTESLQMQLELVTAVSAWVKLALDIAWAWISLLIMRTVYKPPGTYWFYVNQTMQALFSAGMILLVEKIFLNFVSINFHRKALAERLAENKLGLQALDRLSNVQPASNKSTWKKKGHHQSSSADLLHKGHKSVHGSASSSGCVTPENNGKEKRELINRRRKKAVTSVIIDQVGEAIGQVALKDSRLHRRGEYGSLDSAKKLAKKLFLSLSDVHPRRDYLMVEDFEPYFRTTADANAAFEIFDKDGNGDITKKEMREAVQRIYKERKALVASVKDTSSALAKLDAVLLGVSLIIIVFICLLIFNRADTLSSLVPLATIILGFSFVFGHSAQVLFESLIFIFSTHVFDVGDLVMIDDNTMFVKEFGLFSTTFRRVDGQEIVAPNSVLANTKLVHNVRRSGSQWETTNLAIAYDTPLSVVEQLRTRISQYMSENNREWNNSSVWIEKMEFQNAIHLTIALEHRRNWQDWGGRWARRNAFMKWFRGALEELELKYTAPIQPVLLPKGNPFLDASSPVRPSPFAGFSSDSTSGMFLGADLARAPAQTMR</sequence>
<name>A0A9P6H536_9AGAM</name>
<dbReference type="Pfam" id="PF25886">
    <property type="entry name" value="Msy1"/>
    <property type="match status" value="1"/>
</dbReference>
<feature type="compositionally biased region" description="Acidic residues" evidence="6">
    <location>
        <begin position="71"/>
        <end position="81"/>
    </location>
</feature>
<dbReference type="SUPFAM" id="SSF47473">
    <property type="entry name" value="EF-hand"/>
    <property type="match status" value="1"/>
</dbReference>
<feature type="region of interest" description="Disordered" evidence="6">
    <location>
        <begin position="1"/>
        <end position="82"/>
    </location>
</feature>
<comment type="caution">
    <text evidence="9">The sequence shown here is derived from an EMBL/GenBank/DDBJ whole genome shotgun (WGS) entry which is preliminary data.</text>
</comment>
<dbReference type="InterPro" id="IPR023408">
    <property type="entry name" value="MscS_beta-dom_sf"/>
</dbReference>
<dbReference type="GO" id="GO:0005262">
    <property type="term" value="F:calcium channel activity"/>
    <property type="evidence" value="ECO:0007669"/>
    <property type="project" value="TreeGrafter"/>
</dbReference>
<dbReference type="GO" id="GO:0016020">
    <property type="term" value="C:membrane"/>
    <property type="evidence" value="ECO:0007669"/>
    <property type="project" value="UniProtKB-SubCell"/>
</dbReference>
<proteinExistence type="predicted"/>
<feature type="transmembrane region" description="Helical" evidence="7">
    <location>
        <begin position="237"/>
        <end position="257"/>
    </location>
</feature>
<dbReference type="Pfam" id="PF00924">
    <property type="entry name" value="MS_channel_2nd"/>
    <property type="match status" value="1"/>
</dbReference>
<keyword evidence="5 7" id="KW-0472">Membrane</keyword>
<accession>A0A9P6H536</accession>
<dbReference type="SMART" id="SM00054">
    <property type="entry name" value="EFh"/>
    <property type="match status" value="1"/>
</dbReference>
<feature type="region of interest" description="Disordered" evidence="6">
    <location>
        <begin position="286"/>
        <end position="335"/>
    </location>
</feature>
<dbReference type="InterPro" id="IPR058650">
    <property type="entry name" value="Msy1/2-like"/>
</dbReference>
<dbReference type="Gene3D" id="1.10.238.10">
    <property type="entry name" value="EF-hand"/>
    <property type="match status" value="1"/>
</dbReference>
<feature type="compositionally biased region" description="Basic and acidic residues" evidence="6">
    <location>
        <begin position="16"/>
        <end position="34"/>
    </location>
</feature>
<keyword evidence="10" id="KW-1185">Reference proteome</keyword>
<protein>
    <submittedName>
        <fullName evidence="9">Mechanosensitive ion channel-domain-containing protein</fullName>
    </submittedName>
</protein>
<feature type="transmembrane region" description="Helical" evidence="7">
    <location>
        <begin position="114"/>
        <end position="136"/>
    </location>
</feature>
<dbReference type="InterPro" id="IPR010920">
    <property type="entry name" value="LSM_dom_sf"/>
</dbReference>
<dbReference type="PROSITE" id="PS00018">
    <property type="entry name" value="EF_HAND_1"/>
    <property type="match status" value="1"/>
</dbReference>
<dbReference type="Pfam" id="PF13405">
    <property type="entry name" value="EF-hand_6"/>
    <property type="match status" value="1"/>
</dbReference>
<evidence type="ECO:0000256" key="2">
    <source>
        <dbReference type="ARBA" id="ARBA00022692"/>
    </source>
</evidence>
<dbReference type="EMBL" id="WIUZ02000020">
    <property type="protein sequence ID" value="KAF9779194.1"/>
    <property type="molecule type" value="Genomic_DNA"/>
</dbReference>
<evidence type="ECO:0000256" key="6">
    <source>
        <dbReference type="SAM" id="MobiDB-lite"/>
    </source>
</evidence>
<dbReference type="PROSITE" id="PS50222">
    <property type="entry name" value="EF_HAND_2"/>
    <property type="match status" value="1"/>
</dbReference>
<evidence type="ECO:0000313" key="10">
    <source>
        <dbReference type="Proteomes" id="UP000736335"/>
    </source>
</evidence>
<keyword evidence="4 7" id="KW-1133">Transmembrane helix</keyword>
<dbReference type="GO" id="GO:0006874">
    <property type="term" value="P:intracellular calcium ion homeostasis"/>
    <property type="evidence" value="ECO:0007669"/>
    <property type="project" value="TreeGrafter"/>
</dbReference>
<evidence type="ECO:0000256" key="1">
    <source>
        <dbReference type="ARBA" id="ARBA00004370"/>
    </source>
</evidence>
<evidence type="ECO:0000259" key="8">
    <source>
        <dbReference type="PROSITE" id="PS50222"/>
    </source>
</evidence>
<feature type="compositionally biased region" description="Basic and acidic residues" evidence="6">
    <location>
        <begin position="43"/>
        <end position="58"/>
    </location>
</feature>
<dbReference type="CDD" id="cd00051">
    <property type="entry name" value="EFh"/>
    <property type="match status" value="1"/>
</dbReference>
<evidence type="ECO:0000256" key="7">
    <source>
        <dbReference type="SAM" id="Phobius"/>
    </source>
</evidence>
<feature type="transmembrane region" description="Helical" evidence="7">
    <location>
        <begin position="495"/>
        <end position="514"/>
    </location>
</feature>
<organism evidence="9 10">
    <name type="scientific">Thelephora terrestris</name>
    <dbReference type="NCBI Taxonomy" id="56493"/>
    <lineage>
        <taxon>Eukaryota</taxon>
        <taxon>Fungi</taxon>
        <taxon>Dikarya</taxon>
        <taxon>Basidiomycota</taxon>
        <taxon>Agaricomycotina</taxon>
        <taxon>Agaricomycetes</taxon>
        <taxon>Thelephorales</taxon>
        <taxon>Thelephoraceae</taxon>
        <taxon>Thelephora</taxon>
    </lineage>
</organism>
<reference evidence="9" key="2">
    <citation type="submission" date="2020-11" db="EMBL/GenBank/DDBJ databases">
        <authorList>
            <consortium name="DOE Joint Genome Institute"/>
            <person name="Kuo A."/>
            <person name="Miyauchi S."/>
            <person name="Kiss E."/>
            <person name="Drula E."/>
            <person name="Kohler A."/>
            <person name="Sanchez-Garcia M."/>
            <person name="Andreopoulos B."/>
            <person name="Barry K.W."/>
            <person name="Bonito G."/>
            <person name="Buee M."/>
            <person name="Carver A."/>
            <person name="Chen C."/>
            <person name="Cichocki N."/>
            <person name="Clum A."/>
            <person name="Culley D."/>
            <person name="Crous P.W."/>
            <person name="Fauchery L."/>
            <person name="Girlanda M."/>
            <person name="Hayes R."/>
            <person name="Keri Z."/>
            <person name="Labutti K."/>
            <person name="Lipzen A."/>
            <person name="Lombard V."/>
            <person name="Magnuson J."/>
            <person name="Maillard F."/>
            <person name="Morin E."/>
            <person name="Murat C."/>
            <person name="Nolan M."/>
            <person name="Ohm R."/>
            <person name="Pangilinan J."/>
            <person name="Pereira M."/>
            <person name="Perotto S."/>
            <person name="Peter M."/>
            <person name="Riley R."/>
            <person name="Sitrit Y."/>
            <person name="Stielow B."/>
            <person name="Szollosi G."/>
            <person name="Zifcakova L."/>
            <person name="Stursova M."/>
            <person name="Spatafora J.W."/>
            <person name="Tedersoo L."/>
            <person name="Vaario L.-M."/>
            <person name="Yamada A."/>
            <person name="Yan M."/>
            <person name="Wang P."/>
            <person name="Xu J."/>
            <person name="Bruns T."/>
            <person name="Baldrian P."/>
            <person name="Vilgalys R."/>
            <person name="Henrissat B."/>
            <person name="Grigoriev I.V."/>
            <person name="Hibbett D."/>
            <person name="Nagy L.G."/>
            <person name="Martin F.M."/>
        </authorList>
    </citation>
    <scope>NUCLEOTIDE SEQUENCE</scope>
    <source>
        <strain evidence="9">UH-Tt-Lm1</strain>
    </source>
</reference>
<keyword evidence="2 7" id="KW-0812">Transmembrane</keyword>
<reference evidence="9" key="1">
    <citation type="journal article" date="2020" name="Nat. Commun.">
        <title>Large-scale genome sequencing of mycorrhizal fungi provides insights into the early evolution of symbiotic traits.</title>
        <authorList>
            <person name="Miyauchi S."/>
            <person name="Kiss E."/>
            <person name="Kuo A."/>
            <person name="Drula E."/>
            <person name="Kohler A."/>
            <person name="Sanchez-Garcia M."/>
            <person name="Morin E."/>
            <person name="Andreopoulos B."/>
            <person name="Barry K.W."/>
            <person name="Bonito G."/>
            <person name="Buee M."/>
            <person name="Carver A."/>
            <person name="Chen C."/>
            <person name="Cichocki N."/>
            <person name="Clum A."/>
            <person name="Culley D."/>
            <person name="Crous P.W."/>
            <person name="Fauchery L."/>
            <person name="Girlanda M."/>
            <person name="Hayes R.D."/>
            <person name="Keri Z."/>
            <person name="LaButti K."/>
            <person name="Lipzen A."/>
            <person name="Lombard V."/>
            <person name="Magnuson J."/>
            <person name="Maillard F."/>
            <person name="Murat C."/>
            <person name="Nolan M."/>
            <person name="Ohm R.A."/>
            <person name="Pangilinan J."/>
            <person name="Pereira M.F."/>
            <person name="Perotto S."/>
            <person name="Peter M."/>
            <person name="Pfister S."/>
            <person name="Riley R."/>
            <person name="Sitrit Y."/>
            <person name="Stielow J.B."/>
            <person name="Szollosi G."/>
            <person name="Zifcakova L."/>
            <person name="Stursova M."/>
            <person name="Spatafora J.W."/>
            <person name="Tedersoo L."/>
            <person name="Vaario L.M."/>
            <person name="Yamada A."/>
            <person name="Yan M."/>
            <person name="Wang P."/>
            <person name="Xu J."/>
            <person name="Bruns T."/>
            <person name="Baldrian P."/>
            <person name="Vilgalys R."/>
            <person name="Dunand C."/>
            <person name="Henrissat B."/>
            <person name="Grigoriev I.V."/>
            <person name="Hibbett D."/>
            <person name="Nagy L.G."/>
            <person name="Martin F.M."/>
        </authorList>
    </citation>
    <scope>NUCLEOTIDE SEQUENCE</scope>
    <source>
        <strain evidence="9">UH-Tt-Lm1</strain>
    </source>
</reference>
<evidence type="ECO:0000256" key="5">
    <source>
        <dbReference type="ARBA" id="ARBA00023136"/>
    </source>
</evidence>
<dbReference type="Gene3D" id="2.30.30.60">
    <property type="match status" value="1"/>
</dbReference>
<feature type="transmembrane region" description="Helical" evidence="7">
    <location>
        <begin position="193"/>
        <end position="217"/>
    </location>
</feature>
<dbReference type="InterPro" id="IPR006685">
    <property type="entry name" value="MscS_channel_2nd"/>
</dbReference>
<comment type="subcellular location">
    <subcellularLocation>
        <location evidence="1">Membrane</location>
    </subcellularLocation>
</comment>